<keyword evidence="2" id="KW-1185">Reference proteome</keyword>
<gene>
    <name evidence="1" type="ORF">CSUB01_07057</name>
</gene>
<accession>A0A066XJE0</accession>
<dbReference type="Proteomes" id="UP000027238">
    <property type="component" value="Unassembled WGS sequence"/>
</dbReference>
<evidence type="ECO:0000313" key="2">
    <source>
        <dbReference type="Proteomes" id="UP000027238"/>
    </source>
</evidence>
<sequence>MFRERLSRMTVTSFQPLATYRRLPGFLSLVDLSMPTSERVFFSLSMSMPSVAARRRWRLASLTYCTVHPFWPKSPSQPGFSPRDRHPTNRTLAASFPAALLEPRPDSNAFRSKGACVLARTRVRPALAYLHLRLISPLCILNKQNDACAMRCEAKRSAARLRPTAKV</sequence>
<evidence type="ECO:0000313" key="1">
    <source>
        <dbReference type="EMBL" id="KDN67764.1"/>
    </source>
</evidence>
<dbReference type="HOGENOM" id="CLU_1594426_0_0_1"/>
<organism evidence="1 2">
    <name type="scientific">Colletotrichum sublineola</name>
    <name type="common">Sorghum anthracnose fungus</name>
    <dbReference type="NCBI Taxonomy" id="1173701"/>
    <lineage>
        <taxon>Eukaryota</taxon>
        <taxon>Fungi</taxon>
        <taxon>Dikarya</taxon>
        <taxon>Ascomycota</taxon>
        <taxon>Pezizomycotina</taxon>
        <taxon>Sordariomycetes</taxon>
        <taxon>Hypocreomycetidae</taxon>
        <taxon>Glomerellales</taxon>
        <taxon>Glomerellaceae</taxon>
        <taxon>Colletotrichum</taxon>
        <taxon>Colletotrichum graminicola species complex</taxon>
    </lineage>
</organism>
<proteinExistence type="predicted"/>
<comment type="caution">
    <text evidence="1">The sequence shown here is derived from an EMBL/GenBank/DDBJ whole genome shotgun (WGS) entry which is preliminary data.</text>
</comment>
<protein>
    <submittedName>
        <fullName evidence="1">Uncharacterized protein</fullName>
    </submittedName>
</protein>
<dbReference type="AlphaFoldDB" id="A0A066XJE0"/>
<dbReference type="EMBL" id="JMSE01000776">
    <property type="protein sequence ID" value="KDN67764.1"/>
    <property type="molecule type" value="Genomic_DNA"/>
</dbReference>
<name>A0A066XJE0_COLSU</name>
<reference evidence="2" key="1">
    <citation type="journal article" date="2014" name="Genome Announc.">
        <title>Draft genome sequence of Colletotrichum sublineola, a destructive pathogen of cultivated sorghum.</title>
        <authorList>
            <person name="Baroncelli R."/>
            <person name="Sanz-Martin J.M."/>
            <person name="Rech G.E."/>
            <person name="Sukno S.A."/>
            <person name="Thon M.R."/>
        </authorList>
    </citation>
    <scope>NUCLEOTIDE SEQUENCE [LARGE SCALE GENOMIC DNA]</scope>
    <source>
        <strain evidence="2">TX430BB</strain>
    </source>
</reference>